<comment type="subcellular location">
    <subcellularLocation>
        <location evidence="1">Cytoplasm</location>
    </subcellularLocation>
</comment>
<comment type="similarity">
    <text evidence="4">Belongs to the KdsA family.</text>
</comment>
<keyword evidence="11" id="KW-1185">Reference proteome</keyword>
<gene>
    <name evidence="10" type="primary">kdsA</name>
    <name evidence="10" type="ORF">K1Y79_06235</name>
</gene>
<sequence length="275" mass="29987">MSATTHLKSLFKDQYNPDNFFLIAGPCVVEDEALLMHVAEKVSGICKRLNIPYMFKASYRKANRTSINSFSGVGDVEGLDLLQKTKETFDLPVTTDIHSAAEAAMAAAYVDVLQIPAFLCRQTDILLAAAETGKFVNVKKGQFVSGEAMKFAVEKIKQSGNDKVWLTERGTTFGYQDLVVDYRNIPVMREHGVPVVMDCTHSLQQPNQTSGVTGGNPKLIGTIAKAAIATGADGIFIETHPDPSKAKSDGANMLHLDLLEGLLEQLVRIREVVKS</sequence>
<evidence type="ECO:0000313" key="10">
    <source>
        <dbReference type="EMBL" id="MBW8683927.1"/>
    </source>
</evidence>
<evidence type="ECO:0000256" key="1">
    <source>
        <dbReference type="ARBA" id="ARBA00004496"/>
    </source>
</evidence>
<evidence type="ECO:0000256" key="4">
    <source>
        <dbReference type="ARBA" id="ARBA00010499"/>
    </source>
</evidence>
<name>A0ABS7GB36_9BACT</name>
<evidence type="ECO:0000259" key="9">
    <source>
        <dbReference type="Pfam" id="PF00793"/>
    </source>
</evidence>
<dbReference type="EMBL" id="JAICCF010000001">
    <property type="protein sequence ID" value="MBW8683927.1"/>
    <property type="molecule type" value="Genomic_DNA"/>
</dbReference>
<organism evidence="10 11">
    <name type="scientific">Chitinophaga rhizophila</name>
    <dbReference type="NCBI Taxonomy" id="2866212"/>
    <lineage>
        <taxon>Bacteria</taxon>
        <taxon>Pseudomonadati</taxon>
        <taxon>Bacteroidota</taxon>
        <taxon>Chitinophagia</taxon>
        <taxon>Chitinophagales</taxon>
        <taxon>Chitinophagaceae</taxon>
        <taxon>Chitinophaga</taxon>
    </lineage>
</organism>
<dbReference type="GO" id="GO:0008676">
    <property type="term" value="F:3-deoxy-8-phosphooctulonate synthase activity"/>
    <property type="evidence" value="ECO:0007669"/>
    <property type="project" value="UniProtKB-EC"/>
</dbReference>
<dbReference type="SUPFAM" id="SSF51569">
    <property type="entry name" value="Aldolase"/>
    <property type="match status" value="1"/>
</dbReference>
<dbReference type="Gene3D" id="3.20.20.70">
    <property type="entry name" value="Aldolase class I"/>
    <property type="match status" value="1"/>
</dbReference>
<dbReference type="InterPro" id="IPR006218">
    <property type="entry name" value="DAHP1/KDSA"/>
</dbReference>
<dbReference type="PANTHER" id="PTHR21057">
    <property type="entry name" value="PHOSPHO-2-DEHYDRO-3-DEOXYHEPTONATE ALDOLASE"/>
    <property type="match status" value="1"/>
</dbReference>
<evidence type="ECO:0000256" key="8">
    <source>
        <dbReference type="ARBA" id="ARBA00049112"/>
    </source>
</evidence>
<dbReference type="NCBIfam" id="TIGR01362">
    <property type="entry name" value="KDO8P_synth"/>
    <property type="match status" value="1"/>
</dbReference>
<keyword evidence="7 10" id="KW-0808">Transferase</keyword>
<dbReference type="Pfam" id="PF00793">
    <property type="entry name" value="DAHP_synth_1"/>
    <property type="match status" value="1"/>
</dbReference>
<dbReference type="RefSeq" id="WP_220249135.1">
    <property type="nucleotide sequence ID" value="NZ_JAICCF010000001.1"/>
</dbReference>
<comment type="pathway">
    <text evidence="2">Bacterial outer membrane biogenesis; lipopolysaccharide biosynthesis.</text>
</comment>
<evidence type="ECO:0000256" key="5">
    <source>
        <dbReference type="ARBA" id="ARBA00012693"/>
    </source>
</evidence>
<protein>
    <recommendedName>
        <fullName evidence="5">3-deoxy-8-phosphooctulonate synthase</fullName>
        <ecNumber evidence="5">2.5.1.55</ecNumber>
    </recommendedName>
</protein>
<dbReference type="NCBIfam" id="NF003543">
    <property type="entry name" value="PRK05198.1"/>
    <property type="match status" value="1"/>
</dbReference>
<keyword evidence="6" id="KW-0963">Cytoplasm</keyword>
<feature type="domain" description="DAHP synthetase I/KDSA" evidence="9">
    <location>
        <begin position="18"/>
        <end position="273"/>
    </location>
</feature>
<dbReference type="InterPro" id="IPR013785">
    <property type="entry name" value="Aldolase_TIM"/>
</dbReference>
<accession>A0ABS7GB36</accession>
<evidence type="ECO:0000313" key="11">
    <source>
        <dbReference type="Proteomes" id="UP000812961"/>
    </source>
</evidence>
<evidence type="ECO:0000256" key="6">
    <source>
        <dbReference type="ARBA" id="ARBA00022490"/>
    </source>
</evidence>
<reference evidence="10 11" key="1">
    <citation type="submission" date="2021-08" db="EMBL/GenBank/DDBJ databases">
        <title>The genome sequence of Chitinophaga sp. B61.</title>
        <authorList>
            <person name="Zhang X."/>
        </authorList>
    </citation>
    <scope>NUCLEOTIDE SEQUENCE [LARGE SCALE GENOMIC DNA]</scope>
    <source>
        <strain evidence="10 11">B61</strain>
    </source>
</reference>
<comment type="caution">
    <text evidence="10">The sequence shown here is derived from an EMBL/GenBank/DDBJ whole genome shotgun (WGS) entry which is preliminary data.</text>
</comment>
<comment type="pathway">
    <text evidence="3">Carbohydrate biosynthesis; 3-deoxy-D-manno-octulosonate biosynthesis; 3-deoxy-D-manno-octulosonate from D-ribulose 5-phosphate: step 2/3.</text>
</comment>
<dbReference type="InterPro" id="IPR006269">
    <property type="entry name" value="KDO8P_synthase"/>
</dbReference>
<dbReference type="EC" id="2.5.1.55" evidence="5"/>
<evidence type="ECO:0000256" key="2">
    <source>
        <dbReference type="ARBA" id="ARBA00004756"/>
    </source>
</evidence>
<proteinExistence type="inferred from homology"/>
<evidence type="ECO:0000256" key="3">
    <source>
        <dbReference type="ARBA" id="ARBA00004845"/>
    </source>
</evidence>
<comment type="catalytic activity">
    <reaction evidence="8">
        <text>D-arabinose 5-phosphate + phosphoenolpyruvate + H2O = 3-deoxy-alpha-D-manno-2-octulosonate-8-phosphate + phosphate</text>
        <dbReference type="Rhea" id="RHEA:14053"/>
        <dbReference type="ChEBI" id="CHEBI:15377"/>
        <dbReference type="ChEBI" id="CHEBI:43474"/>
        <dbReference type="ChEBI" id="CHEBI:57693"/>
        <dbReference type="ChEBI" id="CHEBI:58702"/>
        <dbReference type="ChEBI" id="CHEBI:85985"/>
        <dbReference type="EC" id="2.5.1.55"/>
    </reaction>
</comment>
<evidence type="ECO:0000256" key="7">
    <source>
        <dbReference type="ARBA" id="ARBA00022679"/>
    </source>
</evidence>
<dbReference type="Proteomes" id="UP000812961">
    <property type="component" value="Unassembled WGS sequence"/>
</dbReference>